<proteinExistence type="predicted"/>
<dbReference type="HOGENOM" id="CLU_717130_0_0_10"/>
<dbReference type="AlphaFoldDB" id="H6KZA6"/>
<dbReference type="RefSeq" id="WP_015692129.1">
    <property type="nucleotide sequence ID" value="NC_016940.1"/>
</dbReference>
<name>H6KZA6_SAPGL</name>
<dbReference type="eggNOG" id="ENOG502ZGUJ">
    <property type="taxonomic scope" value="Bacteria"/>
</dbReference>
<dbReference type="STRING" id="984262.SGRA_1761"/>
<evidence type="ECO:0000313" key="1">
    <source>
        <dbReference type="EMBL" id="AFC24496.1"/>
    </source>
</evidence>
<protein>
    <submittedName>
        <fullName evidence="1">Uncharacterized protein</fullName>
    </submittedName>
</protein>
<reference evidence="1 2" key="1">
    <citation type="journal article" date="2012" name="Stand. Genomic Sci.">
        <title>Complete genome sequencing and analysis of Saprospira grandis str. Lewin, a predatory marine bacterium.</title>
        <authorList>
            <person name="Saw J.H."/>
            <person name="Yuryev A."/>
            <person name="Kanbe M."/>
            <person name="Hou S."/>
            <person name="Young A.G."/>
            <person name="Aizawa S."/>
            <person name="Alam M."/>
        </authorList>
    </citation>
    <scope>NUCLEOTIDE SEQUENCE [LARGE SCALE GENOMIC DNA]</scope>
    <source>
        <strain evidence="1 2">Lewin</strain>
    </source>
</reference>
<organism evidence="1 2">
    <name type="scientific">Saprospira grandis (strain Lewin)</name>
    <dbReference type="NCBI Taxonomy" id="984262"/>
    <lineage>
        <taxon>Bacteria</taxon>
        <taxon>Pseudomonadati</taxon>
        <taxon>Bacteroidota</taxon>
        <taxon>Saprospiria</taxon>
        <taxon>Saprospirales</taxon>
        <taxon>Saprospiraceae</taxon>
        <taxon>Saprospira</taxon>
    </lineage>
</organism>
<accession>H6KZA6</accession>
<keyword evidence="2" id="KW-1185">Reference proteome</keyword>
<evidence type="ECO:0000313" key="2">
    <source>
        <dbReference type="Proteomes" id="UP000007519"/>
    </source>
</evidence>
<gene>
    <name evidence="1" type="ordered locus">SGRA_1761</name>
</gene>
<sequence length="393" mass="44484">MKYVYPFLFLTFFAANSLFGQHKAVSFDYEKAAFNNNQPLPAETHILLQGKAPQEVNYVEIAVYNDKGSEKRLPLYVAAWKRPFDKLTTEFNLPINYKLRGSTEYDFKISFFRPITAQEQKALQSQLYQHLDAYLEQTFGLSKSSIQLNRSNHQVITDLNKIVKTGLKHYRSATNIQFEGFSDIIKQTLRRIEKAKLSKGKFLFLGKSKDEARAEYRKKLIADLKTLIHGELDQILQTNLAKLSDSRYINDYETEKTDRQLSIQLGYGGTYVDGDFSNLSIGNAAFIGLAFPLGKRAFAPRILSNTAITVGAYVNNFKDLGQNGNDLSGPIFKRPVYLGLSHKLYQFIYLNAGATFLEEANTAGQISGLGSRVYVRPNFGISVQINLTAKLER</sequence>
<dbReference type="Proteomes" id="UP000007519">
    <property type="component" value="Chromosome"/>
</dbReference>
<dbReference type="KEGG" id="sgn:SGRA_1761"/>
<dbReference type="OrthoDB" id="833044at2"/>
<dbReference type="EMBL" id="CP002831">
    <property type="protein sequence ID" value="AFC24496.1"/>
    <property type="molecule type" value="Genomic_DNA"/>
</dbReference>